<reference evidence="2" key="1">
    <citation type="journal article" date="2018" name="Nat. Plants">
        <title>Whole-genome landscape of Medicago truncatula symbiotic genes.</title>
        <authorList>
            <person name="Pecrix Y."/>
            <person name="Gamas P."/>
            <person name="Carrere S."/>
        </authorList>
    </citation>
    <scope>NUCLEOTIDE SEQUENCE</scope>
    <source>
        <tissue evidence="2">Leaves</tissue>
    </source>
</reference>
<organism evidence="2">
    <name type="scientific">Medicago truncatula</name>
    <name type="common">Barrel medic</name>
    <name type="synonym">Medicago tribuloides</name>
    <dbReference type="NCBI Taxonomy" id="3880"/>
    <lineage>
        <taxon>Eukaryota</taxon>
        <taxon>Viridiplantae</taxon>
        <taxon>Streptophyta</taxon>
        <taxon>Embryophyta</taxon>
        <taxon>Tracheophyta</taxon>
        <taxon>Spermatophyta</taxon>
        <taxon>Magnoliopsida</taxon>
        <taxon>eudicotyledons</taxon>
        <taxon>Gunneridae</taxon>
        <taxon>Pentapetalae</taxon>
        <taxon>rosids</taxon>
        <taxon>fabids</taxon>
        <taxon>Fabales</taxon>
        <taxon>Fabaceae</taxon>
        <taxon>Papilionoideae</taxon>
        <taxon>50 kb inversion clade</taxon>
        <taxon>NPAAA clade</taxon>
        <taxon>Hologalegina</taxon>
        <taxon>IRL clade</taxon>
        <taxon>Trifolieae</taxon>
        <taxon>Medicago</taxon>
    </lineage>
</organism>
<sequence>MKANLPDAQMHVFLKLLELLLSEQSQDVHVCNDVGKIMIDIDVNLNHLLITNQYYDSRIVGKYCEKWGPTFAIVAYQMVHCDAEHVTNKNPLLKLQTR</sequence>
<dbReference type="PANTHER" id="PTHR10292:SF34">
    <property type="entry name" value="CLATHRIN HEAVY CHAIN 1-RELATED"/>
    <property type="match status" value="1"/>
</dbReference>
<proteinExistence type="predicted"/>
<evidence type="ECO:0000256" key="1">
    <source>
        <dbReference type="SAM" id="SignalP"/>
    </source>
</evidence>
<dbReference type="InterPro" id="IPR055358">
    <property type="entry name" value="CHCR"/>
</dbReference>
<dbReference type="AlphaFoldDB" id="A0A396HX20"/>
<dbReference type="Proteomes" id="UP000265566">
    <property type="component" value="Chromosome 5"/>
</dbReference>
<name>A0A396HX20_MEDTR</name>
<evidence type="ECO:0000313" key="2">
    <source>
        <dbReference type="EMBL" id="RHN56514.1"/>
    </source>
</evidence>
<dbReference type="Pfam" id="PF00637">
    <property type="entry name" value="Clathrin"/>
    <property type="match status" value="1"/>
</dbReference>
<dbReference type="SUPFAM" id="SSF48371">
    <property type="entry name" value="ARM repeat"/>
    <property type="match status" value="1"/>
</dbReference>
<feature type="signal peptide" evidence="1">
    <location>
        <begin position="1"/>
        <end position="22"/>
    </location>
</feature>
<comment type="caution">
    <text evidence="2">The sequence shown here is derived from an EMBL/GenBank/DDBJ whole genome shotgun (WGS) entry which is preliminary data.</text>
</comment>
<accession>A0A396HX20</accession>
<protein>
    <submittedName>
        <fullName evidence="2">Putative clathrin, heavy chain</fullName>
    </submittedName>
</protein>
<gene>
    <name evidence="2" type="ORF">MtrunA17_Chr5g0430281</name>
</gene>
<dbReference type="PANTHER" id="PTHR10292">
    <property type="entry name" value="CLATHRIN HEAVY CHAIN RELATED"/>
    <property type="match status" value="1"/>
</dbReference>
<keyword evidence="1" id="KW-0732">Signal</keyword>
<dbReference type="EMBL" id="PSQE01000005">
    <property type="protein sequence ID" value="RHN56514.1"/>
    <property type="molecule type" value="Genomic_DNA"/>
</dbReference>
<feature type="chain" id="PRO_5017230994" evidence="1">
    <location>
        <begin position="23"/>
        <end position="98"/>
    </location>
</feature>
<dbReference type="InterPro" id="IPR016024">
    <property type="entry name" value="ARM-type_fold"/>
</dbReference>
<dbReference type="Gramene" id="rna31922">
    <property type="protein sequence ID" value="RHN56514.1"/>
    <property type="gene ID" value="gene31922"/>
</dbReference>